<dbReference type="SUPFAM" id="SSF56436">
    <property type="entry name" value="C-type lectin-like"/>
    <property type="match status" value="1"/>
</dbReference>
<evidence type="ECO:0000313" key="4">
    <source>
        <dbReference type="WBParaSite" id="PSU_v2.g2665.t1"/>
    </source>
</evidence>
<dbReference type="InterPro" id="IPR016186">
    <property type="entry name" value="C-type_lectin-like/link_sf"/>
</dbReference>
<protein>
    <submittedName>
        <fullName evidence="4">C-type lectin domain-containing protein</fullName>
    </submittedName>
</protein>
<evidence type="ECO:0000313" key="3">
    <source>
        <dbReference type="Proteomes" id="UP000887577"/>
    </source>
</evidence>
<organism evidence="3 4">
    <name type="scientific">Panagrolaimus superbus</name>
    <dbReference type="NCBI Taxonomy" id="310955"/>
    <lineage>
        <taxon>Eukaryota</taxon>
        <taxon>Metazoa</taxon>
        <taxon>Ecdysozoa</taxon>
        <taxon>Nematoda</taxon>
        <taxon>Chromadorea</taxon>
        <taxon>Rhabditida</taxon>
        <taxon>Tylenchina</taxon>
        <taxon>Panagrolaimomorpha</taxon>
        <taxon>Panagrolaimoidea</taxon>
        <taxon>Panagrolaimidae</taxon>
        <taxon>Panagrolaimus</taxon>
    </lineage>
</organism>
<name>A0A914YPA2_9BILA</name>
<dbReference type="InterPro" id="IPR016187">
    <property type="entry name" value="CTDL_fold"/>
</dbReference>
<dbReference type="InterPro" id="IPR050111">
    <property type="entry name" value="C-type_lectin/snaclec_domain"/>
</dbReference>
<dbReference type="AlphaFoldDB" id="A0A914YPA2"/>
<keyword evidence="1" id="KW-1015">Disulfide bond</keyword>
<dbReference type="Pfam" id="PF00059">
    <property type="entry name" value="Lectin_C"/>
    <property type="match status" value="1"/>
</dbReference>
<evidence type="ECO:0000259" key="2">
    <source>
        <dbReference type="PROSITE" id="PS50041"/>
    </source>
</evidence>
<dbReference type="SMART" id="SM00034">
    <property type="entry name" value="CLECT"/>
    <property type="match status" value="1"/>
</dbReference>
<sequence length="134" mass="15539">MTTITSTSPATPVNPCPQNWTYFAPSSACFYSPLTDFNWTDAEEFCVNRSSHLVSIHSEEELYFFINTFLWGWSGLHKTDGEWKWTDNTPTDYLYWQRGYPQENENSCVHLFGTFWNDHACGDSLPTVCKMVIQ</sequence>
<dbReference type="WBParaSite" id="PSU_v2.g2665.t1">
    <property type="protein sequence ID" value="PSU_v2.g2665.t1"/>
    <property type="gene ID" value="PSU_v2.g2665"/>
</dbReference>
<keyword evidence="3" id="KW-1185">Reference proteome</keyword>
<dbReference type="InterPro" id="IPR018378">
    <property type="entry name" value="C-type_lectin_CS"/>
</dbReference>
<dbReference type="PROSITE" id="PS50041">
    <property type="entry name" value="C_TYPE_LECTIN_2"/>
    <property type="match status" value="1"/>
</dbReference>
<dbReference type="InterPro" id="IPR001304">
    <property type="entry name" value="C-type_lectin-like"/>
</dbReference>
<proteinExistence type="predicted"/>
<dbReference type="PROSITE" id="PS00615">
    <property type="entry name" value="C_TYPE_LECTIN_1"/>
    <property type="match status" value="1"/>
</dbReference>
<dbReference type="Gene3D" id="3.10.100.10">
    <property type="entry name" value="Mannose-Binding Protein A, subunit A"/>
    <property type="match status" value="1"/>
</dbReference>
<feature type="domain" description="C-type lectin" evidence="2">
    <location>
        <begin position="25"/>
        <end position="130"/>
    </location>
</feature>
<dbReference type="PANTHER" id="PTHR22803">
    <property type="entry name" value="MANNOSE, PHOSPHOLIPASE, LECTIN RECEPTOR RELATED"/>
    <property type="match status" value="1"/>
</dbReference>
<reference evidence="4" key="1">
    <citation type="submission" date="2022-11" db="UniProtKB">
        <authorList>
            <consortium name="WormBaseParasite"/>
        </authorList>
    </citation>
    <scope>IDENTIFICATION</scope>
</reference>
<evidence type="ECO:0000256" key="1">
    <source>
        <dbReference type="ARBA" id="ARBA00023157"/>
    </source>
</evidence>
<dbReference type="Proteomes" id="UP000887577">
    <property type="component" value="Unplaced"/>
</dbReference>
<accession>A0A914YPA2</accession>